<dbReference type="SMART" id="SM00358">
    <property type="entry name" value="DSRM"/>
    <property type="match status" value="2"/>
</dbReference>
<evidence type="ECO:0000259" key="6">
    <source>
        <dbReference type="PROSITE" id="PS50137"/>
    </source>
</evidence>
<feature type="domain" description="DRBM" evidence="6">
    <location>
        <begin position="15"/>
        <end position="84"/>
    </location>
</feature>
<gene>
    <name evidence="7" type="ORF">CJ030_MR8G020732</name>
</gene>
<feature type="region of interest" description="Disordered" evidence="5">
    <location>
        <begin position="305"/>
        <end position="325"/>
    </location>
</feature>
<dbReference type="OrthoDB" id="1904943at2759"/>
<dbReference type="PANTHER" id="PTHR11207">
    <property type="entry name" value="RIBONUCLEASE III"/>
    <property type="match status" value="1"/>
</dbReference>
<dbReference type="SUPFAM" id="SSF54768">
    <property type="entry name" value="dsRNA-binding domain-like"/>
    <property type="match status" value="2"/>
</dbReference>
<accession>A0A6A1UW50</accession>
<protein>
    <submittedName>
        <fullName evidence="7">Double-stranded RNA-binding protein 1</fullName>
    </submittedName>
</protein>
<dbReference type="InterPro" id="IPR044451">
    <property type="entry name" value="AtDRB-like_DSRM_2"/>
</dbReference>
<dbReference type="InterPro" id="IPR014720">
    <property type="entry name" value="dsRBD_dom"/>
</dbReference>
<keyword evidence="1" id="KW-0677">Repeat</keyword>
<dbReference type="CDD" id="cd19908">
    <property type="entry name" value="DSRM_AtDRB-like_rpt2"/>
    <property type="match status" value="1"/>
</dbReference>
<name>A0A6A1UW50_9ROSI</name>
<comment type="function">
    <text evidence="3">Binds double-stranded RNA.</text>
</comment>
<dbReference type="PROSITE" id="PS50137">
    <property type="entry name" value="DS_RBD"/>
    <property type="match status" value="2"/>
</dbReference>
<evidence type="ECO:0000256" key="2">
    <source>
        <dbReference type="ARBA" id="ARBA00022884"/>
    </source>
</evidence>
<proteinExistence type="predicted"/>
<dbReference type="GO" id="GO:0004525">
    <property type="term" value="F:ribonuclease III activity"/>
    <property type="evidence" value="ECO:0007669"/>
    <property type="project" value="TreeGrafter"/>
</dbReference>
<dbReference type="GO" id="GO:0006396">
    <property type="term" value="P:RNA processing"/>
    <property type="evidence" value="ECO:0007669"/>
    <property type="project" value="TreeGrafter"/>
</dbReference>
<evidence type="ECO:0000256" key="3">
    <source>
        <dbReference type="ARBA" id="ARBA00037597"/>
    </source>
</evidence>
<evidence type="ECO:0000256" key="5">
    <source>
        <dbReference type="SAM" id="MobiDB-lite"/>
    </source>
</evidence>
<evidence type="ECO:0000313" key="8">
    <source>
        <dbReference type="Proteomes" id="UP000516437"/>
    </source>
</evidence>
<evidence type="ECO:0000256" key="1">
    <source>
        <dbReference type="ARBA" id="ARBA00022737"/>
    </source>
</evidence>
<dbReference type="CDD" id="cd19907">
    <property type="entry name" value="DSRM_AtDRB-like_rpt1"/>
    <property type="match status" value="1"/>
</dbReference>
<keyword evidence="2 4" id="KW-0694">RNA-binding</keyword>
<dbReference type="GO" id="GO:0003725">
    <property type="term" value="F:double-stranded RNA binding"/>
    <property type="evidence" value="ECO:0007669"/>
    <property type="project" value="InterPro"/>
</dbReference>
<evidence type="ECO:0000313" key="7">
    <source>
        <dbReference type="EMBL" id="KAB1203927.1"/>
    </source>
</evidence>
<dbReference type="PANTHER" id="PTHR11207:SF1">
    <property type="entry name" value="DOUBLE-STRANDED RNA-BINDING PROTEIN 1"/>
    <property type="match status" value="1"/>
</dbReference>
<dbReference type="GO" id="GO:0005634">
    <property type="term" value="C:nucleus"/>
    <property type="evidence" value="ECO:0007669"/>
    <property type="project" value="TreeGrafter"/>
</dbReference>
<dbReference type="FunFam" id="3.30.160.20:FF:000048">
    <property type="entry name" value="Double-stranded RNA-binding protein 1"/>
    <property type="match status" value="1"/>
</dbReference>
<organism evidence="7 8">
    <name type="scientific">Morella rubra</name>
    <name type="common">Chinese bayberry</name>
    <dbReference type="NCBI Taxonomy" id="262757"/>
    <lineage>
        <taxon>Eukaryota</taxon>
        <taxon>Viridiplantae</taxon>
        <taxon>Streptophyta</taxon>
        <taxon>Embryophyta</taxon>
        <taxon>Tracheophyta</taxon>
        <taxon>Spermatophyta</taxon>
        <taxon>Magnoliopsida</taxon>
        <taxon>eudicotyledons</taxon>
        <taxon>Gunneridae</taxon>
        <taxon>Pentapetalae</taxon>
        <taxon>rosids</taxon>
        <taxon>fabids</taxon>
        <taxon>Fagales</taxon>
        <taxon>Myricaceae</taxon>
        <taxon>Morella</taxon>
    </lineage>
</organism>
<reference evidence="7 8" key="1">
    <citation type="journal article" date="2019" name="Plant Biotechnol. J.">
        <title>The red bayberry genome and genetic basis of sex determination.</title>
        <authorList>
            <person name="Jia H.M."/>
            <person name="Jia H.J."/>
            <person name="Cai Q.L."/>
            <person name="Wang Y."/>
            <person name="Zhao H.B."/>
            <person name="Yang W.F."/>
            <person name="Wang G.Y."/>
            <person name="Li Y.H."/>
            <person name="Zhan D.L."/>
            <person name="Shen Y.T."/>
            <person name="Niu Q.F."/>
            <person name="Chang L."/>
            <person name="Qiu J."/>
            <person name="Zhao L."/>
            <person name="Xie H.B."/>
            <person name="Fu W.Y."/>
            <person name="Jin J."/>
            <person name="Li X.W."/>
            <person name="Jiao Y."/>
            <person name="Zhou C.C."/>
            <person name="Tu T."/>
            <person name="Chai C.Y."/>
            <person name="Gao J.L."/>
            <person name="Fan L.J."/>
            <person name="van de Weg E."/>
            <person name="Wang J.Y."/>
            <person name="Gao Z.S."/>
        </authorList>
    </citation>
    <scope>NUCLEOTIDE SEQUENCE [LARGE SCALE GENOMIC DNA]</scope>
    <source>
        <tissue evidence="7">Leaves</tissue>
    </source>
</reference>
<dbReference type="FunFam" id="3.30.160.20:FF:000047">
    <property type="entry name" value="double-stranded RNA-binding protein 1"/>
    <property type="match status" value="1"/>
</dbReference>
<dbReference type="EMBL" id="RXIC02000026">
    <property type="protein sequence ID" value="KAB1203927.1"/>
    <property type="molecule type" value="Genomic_DNA"/>
</dbReference>
<feature type="compositionally biased region" description="Polar residues" evidence="5">
    <location>
        <begin position="312"/>
        <end position="321"/>
    </location>
</feature>
<dbReference type="Pfam" id="PF00035">
    <property type="entry name" value="dsrm"/>
    <property type="match status" value="2"/>
</dbReference>
<feature type="domain" description="DRBM" evidence="6">
    <location>
        <begin position="101"/>
        <end position="170"/>
    </location>
</feature>
<evidence type="ECO:0000256" key="4">
    <source>
        <dbReference type="PROSITE-ProRule" id="PRU00266"/>
    </source>
</evidence>
<comment type="caution">
    <text evidence="7">The sequence shown here is derived from an EMBL/GenBank/DDBJ whole genome shotgun (WGS) entry which is preliminary data.</text>
</comment>
<dbReference type="Proteomes" id="UP000516437">
    <property type="component" value="Chromosome 8"/>
</dbReference>
<dbReference type="InterPro" id="IPR044450">
    <property type="entry name" value="AtDRB-like_DSRM_1"/>
</dbReference>
<dbReference type="GO" id="GO:0010468">
    <property type="term" value="P:regulation of gene expression"/>
    <property type="evidence" value="ECO:0007669"/>
    <property type="project" value="TreeGrafter"/>
</dbReference>
<dbReference type="AlphaFoldDB" id="A0A6A1UW50"/>
<sequence length="349" mass="37853">MPTNEGFQGVSNCYVFKSRLQEYAQKVGLATPVYETIKEGPSHEPSFRSTVIVNDVRYDSLPGFFNRKAAEQSAAEVALLELAKSCEVNQSISLPVHETGLCKNLLQEYAQKMNYAIPLYQCQKDETPGRVASFSCTVEIGGIRYIGAAARTKKEAEIKAARTALLAIQSSASQSAEKPFSNSQLTVIPCKKRGIEIVVGNEEAANNLPKAKKARLKKKVLKKKLSGDKPGISQVDNAGNLESFADDDRTELEKIDAAGFQEGSLGTLAMEALWNPHYVGSDMSSSEKVVSAEYGAVASQMNGNYENGKPASWNSNQNENGNPDIGTSFMFSGDITALMKEVNELSRVG</sequence>
<dbReference type="Gene3D" id="3.30.160.20">
    <property type="match status" value="2"/>
</dbReference>
<keyword evidence="8" id="KW-1185">Reference proteome</keyword>